<protein>
    <submittedName>
        <fullName evidence="3">FEM1B</fullName>
    </submittedName>
</protein>
<keyword evidence="2" id="KW-0040">ANK repeat</keyword>
<proteinExistence type="predicted"/>
<evidence type="ECO:0000313" key="3">
    <source>
        <dbReference type="EMBL" id="CAC5401204.1"/>
    </source>
</evidence>
<evidence type="ECO:0000313" key="4">
    <source>
        <dbReference type="Proteomes" id="UP000507470"/>
    </source>
</evidence>
<dbReference type="InterPro" id="IPR036770">
    <property type="entry name" value="Ankyrin_rpt-contain_sf"/>
</dbReference>
<name>A0A6J8D240_MYTCO</name>
<keyword evidence="4" id="KW-1185">Reference proteome</keyword>
<dbReference type="SMART" id="SM00248">
    <property type="entry name" value="ANK"/>
    <property type="match status" value="4"/>
</dbReference>
<dbReference type="InterPro" id="IPR002110">
    <property type="entry name" value="Ankyrin_rpt"/>
</dbReference>
<dbReference type="Gene3D" id="1.25.40.20">
    <property type="entry name" value="Ankyrin repeat-containing domain"/>
    <property type="match status" value="2"/>
</dbReference>
<dbReference type="SUPFAM" id="SSF48403">
    <property type="entry name" value="Ankyrin repeat"/>
    <property type="match status" value="2"/>
</dbReference>
<dbReference type="PANTHER" id="PTHR24161:SF124">
    <property type="entry name" value="TRANSIENT RECEPTOR POTENTIAL CHANNEL PYREXIA"/>
    <property type="match status" value="1"/>
</dbReference>
<organism evidence="3 4">
    <name type="scientific">Mytilus coruscus</name>
    <name type="common">Sea mussel</name>
    <dbReference type="NCBI Taxonomy" id="42192"/>
    <lineage>
        <taxon>Eukaryota</taxon>
        <taxon>Metazoa</taxon>
        <taxon>Spiralia</taxon>
        <taxon>Lophotrochozoa</taxon>
        <taxon>Mollusca</taxon>
        <taxon>Bivalvia</taxon>
        <taxon>Autobranchia</taxon>
        <taxon>Pteriomorphia</taxon>
        <taxon>Mytilida</taxon>
        <taxon>Mytiloidea</taxon>
        <taxon>Mytilidae</taxon>
        <taxon>Mytilinae</taxon>
        <taxon>Mytilus</taxon>
    </lineage>
</organism>
<accession>A0A6J8D240</accession>
<dbReference type="OrthoDB" id="6049899at2759"/>
<dbReference type="PANTHER" id="PTHR24161">
    <property type="entry name" value="ANK_REP_REGION DOMAIN-CONTAINING PROTEIN-RELATED"/>
    <property type="match status" value="1"/>
</dbReference>
<reference evidence="3 4" key="1">
    <citation type="submission" date="2020-06" db="EMBL/GenBank/DDBJ databases">
        <authorList>
            <person name="Li R."/>
            <person name="Bekaert M."/>
        </authorList>
    </citation>
    <scope>NUCLEOTIDE SEQUENCE [LARGE SCALE GENOMIC DNA]</scope>
    <source>
        <strain evidence="4">wild</strain>
    </source>
</reference>
<evidence type="ECO:0000256" key="2">
    <source>
        <dbReference type="ARBA" id="ARBA00023043"/>
    </source>
</evidence>
<sequence length="920" mass="108477">MEGILKDVKLKKHKVNDTLLESIFSDYKSNGKLVSETIVSVEPSCKEDINPKIRKLKLLHKGGTIYKEIQKDLEQISDFEKKFLIHQFYTESTDIAKISFRSFRAQLKSHLGHNAYIKSLVQENEDEVMYYENVWNADITLFRYPLHLVVECNNRQKADFLLKEKNVDINSRDDNGQTPLHWLVLYSDYCTPDRKYSDINILTDEESFYEKIIKQQEEYRNVLDKRHSDMLLWCEENGASIVTRDKNGISPIFYAALTGQKWLVERWLDDQFNLDPLTKILTCELFAAQRFKGFRDTFEDGEEKFVRALEMRSVHALELPLFKSVIPWIIEEPKSITDFKSLVSANSRKNPLLAILSCRIMVRVMGPISRQFFMAALKLEEVLYWIEEEKDQAFVDMTMQLVFYRRHIMIEHFEIGLDGISLDHYIRYSREIILERNIDKISNVDILKFVNLLLIELRFLLEHENKGKNNWLKRESNVYNVHYEGEANFVGEKAILFLSYIVSRSLTDKEKLQVQNFLLEISFISRTLPYVTEWLQQTIKQTYSHLLRLNNYVCDRKHVEVHGFRYAAWIFILEKLIEYGVTPKDFNEIFDKHSEKFYDAPLNILCKYYRDVQTSDLNDEYDEVKKYLSIELFRMVKLIVDAGAHVDMANFDDVTSLQLAKATTLEPLLLSYRNLQCLAARAVAKHKISFENILSKDMCEFVKMHFCDYKSNGKLVSETIVSVEPSCKEDINPKIRKLKLLHKGDLLEFIKKSHLGHNAYIKSLVQENEDEVMYYENVWNADITLFRYPLHLVVECNNRQKADFLLKEKNVDINSRDDNGQTPLHWLVLYSDYCTPDRKYSDINILTDEESFYEKIIKQQEEYRNVLDKRHSDMLLWCEENGASIVTRDKNGISPIFYAALTGQKWLVERWLDDQFNLDP</sequence>
<dbReference type="EMBL" id="CACVKT020006392">
    <property type="protein sequence ID" value="CAC5401204.1"/>
    <property type="molecule type" value="Genomic_DNA"/>
</dbReference>
<keyword evidence="1" id="KW-0677">Repeat</keyword>
<dbReference type="Proteomes" id="UP000507470">
    <property type="component" value="Unassembled WGS sequence"/>
</dbReference>
<gene>
    <name evidence="3" type="ORF">MCOR_35311</name>
</gene>
<evidence type="ECO:0000256" key="1">
    <source>
        <dbReference type="ARBA" id="ARBA00022737"/>
    </source>
</evidence>
<dbReference type="AlphaFoldDB" id="A0A6J8D240"/>